<evidence type="ECO:0000313" key="2">
    <source>
        <dbReference type="Proteomes" id="UP001177021"/>
    </source>
</evidence>
<dbReference type="EMBL" id="CASHSV030000311">
    <property type="protein sequence ID" value="CAJ2657647.1"/>
    <property type="molecule type" value="Genomic_DNA"/>
</dbReference>
<keyword evidence="2" id="KW-1185">Reference proteome</keyword>
<organism evidence="1 2">
    <name type="scientific">Trifolium pratense</name>
    <name type="common">Red clover</name>
    <dbReference type="NCBI Taxonomy" id="57577"/>
    <lineage>
        <taxon>Eukaryota</taxon>
        <taxon>Viridiplantae</taxon>
        <taxon>Streptophyta</taxon>
        <taxon>Embryophyta</taxon>
        <taxon>Tracheophyta</taxon>
        <taxon>Spermatophyta</taxon>
        <taxon>Magnoliopsida</taxon>
        <taxon>eudicotyledons</taxon>
        <taxon>Gunneridae</taxon>
        <taxon>Pentapetalae</taxon>
        <taxon>rosids</taxon>
        <taxon>fabids</taxon>
        <taxon>Fabales</taxon>
        <taxon>Fabaceae</taxon>
        <taxon>Papilionoideae</taxon>
        <taxon>50 kb inversion clade</taxon>
        <taxon>NPAAA clade</taxon>
        <taxon>Hologalegina</taxon>
        <taxon>IRL clade</taxon>
        <taxon>Trifolieae</taxon>
        <taxon>Trifolium</taxon>
    </lineage>
</organism>
<proteinExistence type="predicted"/>
<protein>
    <submittedName>
        <fullName evidence="1">Uncharacterized protein</fullName>
    </submittedName>
</protein>
<name>A0ACB0KQN8_TRIPR</name>
<sequence>MGNINEKFRFMASATTDNQLSTAHIPDDLAISILSKLPLKSIKRFTCVQKSWSDFFENAHFMNMFRTNFISKYDEKEENKCLLLRERIGTSTTDFCDVMCKLSGDRFQDRVRLDWPPPFQQDESNIDILYCASVNGILCLYQRHGNYFETTAPTATTALWNPATGEYKILPPSLQSYENIEFNVSLVGVGYDHIRDDYKVLRVARHPIDLDNYIFKEEPQVENCDDIFWEVYSLRSNSWRKVDRVNMPILLPSKCQVNSNEFCHWLVWFQMDIWSFDFSNEKFFITPLPVGSDIGCVRNEYDLMVWNESIAFICNYCIESGYFHIWVLGELCVVESWTKFFVVGPLSCVLYPIGVGKKNQIYFVKEDGKVALFDLSTQRIEDKGDLICEKIAFYNENPLSIEGMSN</sequence>
<accession>A0ACB0KQN8</accession>
<evidence type="ECO:0000313" key="1">
    <source>
        <dbReference type="EMBL" id="CAJ2657647.1"/>
    </source>
</evidence>
<gene>
    <name evidence="1" type="ORF">MILVUS5_LOCUS24180</name>
</gene>
<reference evidence="1" key="1">
    <citation type="submission" date="2023-10" db="EMBL/GenBank/DDBJ databases">
        <authorList>
            <person name="Rodriguez Cubillos JULIANA M."/>
            <person name="De Vega J."/>
        </authorList>
    </citation>
    <scope>NUCLEOTIDE SEQUENCE</scope>
</reference>
<comment type="caution">
    <text evidence="1">The sequence shown here is derived from an EMBL/GenBank/DDBJ whole genome shotgun (WGS) entry which is preliminary data.</text>
</comment>
<dbReference type="Proteomes" id="UP001177021">
    <property type="component" value="Unassembled WGS sequence"/>
</dbReference>